<organism evidence="1 2">
    <name type="scientific">Thermus thermophilus</name>
    <dbReference type="NCBI Taxonomy" id="274"/>
    <lineage>
        <taxon>Bacteria</taxon>
        <taxon>Thermotogati</taxon>
        <taxon>Deinococcota</taxon>
        <taxon>Deinococci</taxon>
        <taxon>Thermales</taxon>
        <taxon>Thermaceae</taxon>
        <taxon>Thermus</taxon>
    </lineage>
</organism>
<gene>
    <name evidence="1" type="ORF">TTHN1_01596</name>
</gene>
<proteinExistence type="predicted"/>
<name>A0A3P4ASP9_THETH</name>
<evidence type="ECO:0000313" key="2">
    <source>
        <dbReference type="Proteomes" id="UP000279841"/>
    </source>
</evidence>
<accession>A0A3P4ASP9</accession>
<dbReference type="EMBL" id="LR027517">
    <property type="protein sequence ID" value="VCU53810.1"/>
    <property type="molecule type" value="Genomic_DNA"/>
</dbReference>
<sequence>MIPAQVAKRGKGFFPEVRYSRGPRVMGQTGDNSFRALLGYLWMAVLDRVQGFRLFQAQVPGEGPWALDDPRGPDVAEWVEVPAPPLPHPHQEVRHIALCFDQAARHVVAYEYQGQVYVRQWDPVSREYVMRGPWPGVDPLVIWDFEVGYYVPDSDVVLLHLSPDRSTLVYRVQRELYATAREVPLPGPAYLDQAVALPYQFEALGSFTADPDASGVVLRSDLYPVYVGETAGSAGFAAPVAWDLIPVVVVRDLGGESAGSVGFSAPVAWDLIREAPVVVVRDLGGETAGTASFAAPVAWDLIPVVVVRDLGGETAGTASFAAPVAWDYRLVVVVYDGGADVAATAAFSAPTAWSYDPA</sequence>
<dbReference type="AlphaFoldDB" id="A0A3P4ASP9"/>
<dbReference type="Proteomes" id="UP000279841">
    <property type="component" value="Chromosome"/>
</dbReference>
<reference evidence="1 2" key="1">
    <citation type="submission" date="2018-10" db="EMBL/GenBank/DDBJ databases">
        <authorList>
            <person name="Peiro R."/>
            <person name="Begona"/>
            <person name="Cbmso G."/>
            <person name="Lopez M."/>
            <person name="Gonzalez S."/>
            <person name="Sacristan E."/>
            <person name="Castillo E."/>
        </authorList>
    </citation>
    <scope>NUCLEOTIDE SEQUENCE [LARGE SCALE GENOMIC DNA]</scope>
    <source>
        <strain evidence="1">TTHNAR1</strain>
    </source>
</reference>
<evidence type="ECO:0000313" key="1">
    <source>
        <dbReference type="EMBL" id="VCU53810.1"/>
    </source>
</evidence>
<protein>
    <submittedName>
        <fullName evidence="1">Uncharacterized protein</fullName>
    </submittedName>
</protein>